<dbReference type="OrthoDB" id="8377584at2"/>
<dbReference type="eggNOG" id="ENOG50312BI">
    <property type="taxonomic scope" value="Bacteria"/>
</dbReference>
<dbReference type="EMBL" id="CP000133">
    <property type="protein sequence ID" value="ABC90758.1"/>
    <property type="molecule type" value="Genomic_DNA"/>
</dbReference>
<dbReference type="AlphaFoldDB" id="Q2K8S8"/>
<evidence type="ECO:0000313" key="3">
    <source>
        <dbReference type="EMBL" id="ABC90758.1"/>
    </source>
</evidence>
<evidence type="ECO:0000256" key="2">
    <source>
        <dbReference type="SAM" id="MobiDB-lite"/>
    </source>
</evidence>
<dbReference type="KEGG" id="ret:RHE_CH01973"/>
<sequence length="156" mass="18471">MDLKDELERLREHALTLDKAVKDLDYEIERAVHSVASGSTDTGRAISILRDRQNDQAGLMYDLGKTEAQIEDIENRIREQDERAQEIAAVERWEAAVPVAREDYLDWLRPVLDAPEPPEHDRDDRDRHHEGEERMLQDMHREDLEPEDYLDWWKSR</sequence>
<gene>
    <name evidence="3" type="ordered locus">RHE_CH01973</name>
</gene>
<evidence type="ECO:0000256" key="1">
    <source>
        <dbReference type="SAM" id="Coils"/>
    </source>
</evidence>
<keyword evidence="1" id="KW-0175">Coiled coil</keyword>
<accession>Q2K8S8</accession>
<feature type="coiled-coil region" evidence="1">
    <location>
        <begin position="63"/>
        <end position="90"/>
    </location>
</feature>
<organism evidence="3 4">
    <name type="scientific">Rhizobium etli (strain ATCC 51251 / DSM 11541 / JCM 21823 / NBRC 15573 / CFN 42)</name>
    <dbReference type="NCBI Taxonomy" id="347834"/>
    <lineage>
        <taxon>Bacteria</taxon>
        <taxon>Pseudomonadati</taxon>
        <taxon>Pseudomonadota</taxon>
        <taxon>Alphaproteobacteria</taxon>
        <taxon>Hyphomicrobiales</taxon>
        <taxon>Rhizobiaceae</taxon>
        <taxon>Rhizobium/Agrobacterium group</taxon>
        <taxon>Rhizobium</taxon>
    </lineage>
</organism>
<feature type="region of interest" description="Disordered" evidence="2">
    <location>
        <begin position="111"/>
        <end position="142"/>
    </location>
</feature>
<evidence type="ECO:0000313" key="4">
    <source>
        <dbReference type="Proteomes" id="UP000001936"/>
    </source>
</evidence>
<name>Q2K8S8_RHIEC</name>
<keyword evidence="4" id="KW-1185">Reference proteome</keyword>
<dbReference type="Proteomes" id="UP000001936">
    <property type="component" value="Chromosome"/>
</dbReference>
<protein>
    <submittedName>
        <fullName evidence="3">Uncharacterized protein</fullName>
    </submittedName>
</protein>
<dbReference type="RefSeq" id="WP_011425247.1">
    <property type="nucleotide sequence ID" value="NC_007761.1"/>
</dbReference>
<feature type="compositionally biased region" description="Basic and acidic residues" evidence="2">
    <location>
        <begin position="117"/>
        <end position="142"/>
    </location>
</feature>
<reference evidence="3 4" key="1">
    <citation type="journal article" date="2006" name="Proc. Natl. Acad. Sci. U.S.A.">
        <title>The partitioned Rhizobium etli genome: genetic and metabolic redundancy in seven interacting replicons.</title>
        <authorList>
            <person name="Gonzalez V."/>
            <person name="Santamaria R.I."/>
            <person name="Bustos P."/>
            <person name="Hernandez-Gonzalez I."/>
            <person name="Medrano-Soto A."/>
            <person name="Moreno-Hagelsieb G."/>
            <person name="Janga S.C."/>
            <person name="Ramirez M.A."/>
            <person name="Jimenez-Jacinto V."/>
            <person name="Collado-Vides J."/>
            <person name="Davila G."/>
        </authorList>
    </citation>
    <scope>NUCLEOTIDE SEQUENCE [LARGE SCALE GENOMIC DNA]</scope>
    <source>
        <strain evidence="4">ATCC 51251 / DSM 11541 / JCM 21823 / NBRC 15573 / CFN 42</strain>
    </source>
</reference>
<proteinExistence type="predicted"/>
<dbReference type="HOGENOM" id="CLU_1739062_0_0_5"/>